<reference evidence="2" key="1">
    <citation type="submission" date="2021-12" db="EMBL/GenBank/DDBJ databases">
        <authorList>
            <person name="Martin H S."/>
        </authorList>
    </citation>
    <scope>NUCLEOTIDE SEQUENCE</scope>
</reference>
<dbReference type="OrthoDB" id="6895986at2759"/>
<protein>
    <submittedName>
        <fullName evidence="2">Uncharacterized protein</fullName>
    </submittedName>
</protein>
<keyword evidence="1" id="KW-0812">Transmembrane</keyword>
<dbReference type="EMBL" id="OV170224">
    <property type="protein sequence ID" value="CAH0723794.1"/>
    <property type="molecule type" value="Genomic_DNA"/>
</dbReference>
<feature type="transmembrane region" description="Helical" evidence="1">
    <location>
        <begin position="63"/>
        <end position="84"/>
    </location>
</feature>
<proteinExistence type="predicted"/>
<feature type="non-terminal residue" evidence="2">
    <location>
        <position position="152"/>
    </location>
</feature>
<feature type="transmembrane region" description="Helical" evidence="1">
    <location>
        <begin position="129"/>
        <end position="147"/>
    </location>
</feature>
<feature type="transmembrane region" description="Helical" evidence="1">
    <location>
        <begin position="93"/>
        <end position="117"/>
    </location>
</feature>
<evidence type="ECO:0000313" key="2">
    <source>
        <dbReference type="EMBL" id="CAH0723794.1"/>
    </source>
</evidence>
<name>A0A8J9YAR6_9NEOP</name>
<gene>
    <name evidence="2" type="ORF">BINO364_LOCUS9571</name>
</gene>
<evidence type="ECO:0000256" key="1">
    <source>
        <dbReference type="SAM" id="Phobius"/>
    </source>
</evidence>
<accession>A0A8J9YAR6</accession>
<evidence type="ECO:0000313" key="3">
    <source>
        <dbReference type="Proteomes" id="UP000838878"/>
    </source>
</evidence>
<keyword evidence="1" id="KW-1133">Transmembrane helix</keyword>
<keyword evidence="3" id="KW-1185">Reference proteome</keyword>
<dbReference type="Proteomes" id="UP000838878">
    <property type="component" value="Chromosome 4"/>
</dbReference>
<dbReference type="AlphaFoldDB" id="A0A8J9YAR6"/>
<organism evidence="2 3">
    <name type="scientific">Brenthis ino</name>
    <name type="common">lesser marbled fritillary</name>
    <dbReference type="NCBI Taxonomy" id="405034"/>
    <lineage>
        <taxon>Eukaryota</taxon>
        <taxon>Metazoa</taxon>
        <taxon>Ecdysozoa</taxon>
        <taxon>Arthropoda</taxon>
        <taxon>Hexapoda</taxon>
        <taxon>Insecta</taxon>
        <taxon>Pterygota</taxon>
        <taxon>Neoptera</taxon>
        <taxon>Endopterygota</taxon>
        <taxon>Lepidoptera</taxon>
        <taxon>Glossata</taxon>
        <taxon>Ditrysia</taxon>
        <taxon>Papilionoidea</taxon>
        <taxon>Nymphalidae</taxon>
        <taxon>Heliconiinae</taxon>
        <taxon>Argynnini</taxon>
        <taxon>Brenthis</taxon>
    </lineage>
</organism>
<sequence>MGVFDFLPIFNQCCFCLNLKIGSILIAIWGILSVGSFTYFAAFPVCFILEGIALTIMKIARLFVYFCDGVLFITAIIFIIGVFIKKSITAEIFLFGIALVLVGYMLYTIATVITYILHEECRYFVGPEGFTLNTFLWIYFMIIIRSYKEEME</sequence>
<keyword evidence="1" id="KW-0472">Membrane</keyword>